<dbReference type="Proteomes" id="UP000318052">
    <property type="component" value="Unassembled WGS sequence"/>
</dbReference>
<organism evidence="2 3">
    <name type="scientific">Streptomyces albidoflavus</name>
    <dbReference type="NCBI Taxonomy" id="1886"/>
    <lineage>
        <taxon>Bacteria</taxon>
        <taxon>Bacillati</taxon>
        <taxon>Actinomycetota</taxon>
        <taxon>Actinomycetes</taxon>
        <taxon>Kitasatosporales</taxon>
        <taxon>Streptomycetaceae</taxon>
        <taxon>Streptomyces</taxon>
        <taxon>Streptomyces albidoflavus group</taxon>
    </lineage>
</organism>
<proteinExistence type="predicted"/>
<gene>
    <name evidence="2" type="ORF">FRZ02_31175</name>
</gene>
<name>A0ABY3GQ06_9ACTN</name>
<evidence type="ECO:0000259" key="1">
    <source>
        <dbReference type="Pfam" id="PF04149"/>
    </source>
</evidence>
<dbReference type="EMBL" id="VOGX01000085">
    <property type="protein sequence ID" value="TWV17150.1"/>
    <property type="molecule type" value="Genomic_DNA"/>
</dbReference>
<dbReference type="Pfam" id="PF04149">
    <property type="entry name" value="DUF397"/>
    <property type="match status" value="1"/>
</dbReference>
<sequence>MDQQSLSAASWVKSSFSGNNGGNCLELAPAFPGLAPVRDSKIAETGPVLPFTRPAWASFVTAVQQGELTA</sequence>
<feature type="domain" description="DUF397" evidence="1">
    <location>
        <begin position="9"/>
        <end position="64"/>
    </location>
</feature>
<comment type="caution">
    <text evidence="2">The sequence shown here is derived from an EMBL/GenBank/DDBJ whole genome shotgun (WGS) entry which is preliminary data.</text>
</comment>
<protein>
    <submittedName>
        <fullName evidence="2">DUF397 domain-containing protein</fullName>
    </submittedName>
</protein>
<evidence type="ECO:0000313" key="2">
    <source>
        <dbReference type="EMBL" id="TWV17150.1"/>
    </source>
</evidence>
<keyword evidence="3" id="KW-1185">Reference proteome</keyword>
<accession>A0ABY3GQ06</accession>
<reference evidence="3" key="1">
    <citation type="journal article" date="2019" name="Microbiol. Resour. Announc.">
        <title>Draft Genomic Sequences of Streptomyces misionensis and Streptomyces albidoflavus, bacteria applied for phytopathogen biocontrol.</title>
        <authorList>
            <person name="Pylro V."/>
            <person name="Dias A."/>
            <person name="Andreote F."/>
            <person name="Varani A."/>
            <person name="Andreote C."/>
            <person name="Bernardo E."/>
            <person name="Martins T."/>
        </authorList>
    </citation>
    <scope>NUCLEOTIDE SEQUENCE [LARGE SCALE GENOMIC DNA]</scope>
    <source>
        <strain evidence="3">77</strain>
    </source>
</reference>
<evidence type="ECO:0000313" key="3">
    <source>
        <dbReference type="Proteomes" id="UP000318052"/>
    </source>
</evidence>
<dbReference type="InterPro" id="IPR007278">
    <property type="entry name" value="DUF397"/>
</dbReference>